<keyword evidence="3" id="KW-1185">Reference proteome</keyword>
<comment type="caution">
    <text evidence="2">The sequence shown here is derived from an EMBL/GenBank/DDBJ whole genome shotgun (WGS) entry which is preliminary data.</text>
</comment>
<name>A0A918G875_STRGD</name>
<keyword evidence="1" id="KW-0732">Signal</keyword>
<organism evidence="2 3">
    <name type="scientific">Streptomyces griseoviridis</name>
    <dbReference type="NCBI Taxonomy" id="45398"/>
    <lineage>
        <taxon>Bacteria</taxon>
        <taxon>Bacillati</taxon>
        <taxon>Actinomycetota</taxon>
        <taxon>Actinomycetes</taxon>
        <taxon>Kitasatosporales</taxon>
        <taxon>Streptomycetaceae</taxon>
        <taxon>Streptomyces</taxon>
    </lineage>
</organism>
<evidence type="ECO:0000313" key="2">
    <source>
        <dbReference type="EMBL" id="GGS20647.1"/>
    </source>
</evidence>
<feature type="signal peptide" evidence="1">
    <location>
        <begin position="1"/>
        <end position="31"/>
    </location>
</feature>
<accession>A0A918G875</accession>
<sequence>MSSSTAKKRIRQALAVSTAVLGLAAATSAQAQAGTAPVPADAGVLTTHAMETDDGNPGGRLEFRTLGDIVTVSDQQANDGHSAIGYVYEYVNSTTRGDRLYSLRDDGSDGVPAVARASDGGSHNLVEGRSYWFRICLIGDDGLSFCDWAAWSNQEPA</sequence>
<evidence type="ECO:0008006" key="4">
    <source>
        <dbReference type="Google" id="ProtNLM"/>
    </source>
</evidence>
<dbReference type="AlphaFoldDB" id="A0A918G875"/>
<reference evidence="2" key="2">
    <citation type="submission" date="2020-09" db="EMBL/GenBank/DDBJ databases">
        <authorList>
            <person name="Sun Q."/>
            <person name="Ohkuma M."/>
        </authorList>
    </citation>
    <scope>NUCLEOTIDE SEQUENCE</scope>
    <source>
        <strain evidence="2">JCM 4234</strain>
    </source>
</reference>
<dbReference type="EMBL" id="BMSL01000001">
    <property type="protein sequence ID" value="GGS20647.1"/>
    <property type="molecule type" value="Genomic_DNA"/>
</dbReference>
<feature type="chain" id="PRO_5038009646" description="Secreted protein" evidence="1">
    <location>
        <begin position="32"/>
        <end position="157"/>
    </location>
</feature>
<dbReference type="Proteomes" id="UP000653493">
    <property type="component" value="Unassembled WGS sequence"/>
</dbReference>
<protein>
    <recommendedName>
        <fullName evidence="4">Secreted protein</fullName>
    </recommendedName>
</protein>
<gene>
    <name evidence="2" type="ORF">GCM10010238_06120</name>
</gene>
<evidence type="ECO:0000256" key="1">
    <source>
        <dbReference type="SAM" id="SignalP"/>
    </source>
</evidence>
<proteinExistence type="predicted"/>
<evidence type="ECO:0000313" key="3">
    <source>
        <dbReference type="Proteomes" id="UP000653493"/>
    </source>
</evidence>
<reference evidence="2" key="1">
    <citation type="journal article" date="2014" name="Int. J. Syst. Evol. Microbiol.">
        <title>Complete genome sequence of Corynebacterium casei LMG S-19264T (=DSM 44701T), isolated from a smear-ripened cheese.</title>
        <authorList>
            <consortium name="US DOE Joint Genome Institute (JGI-PGF)"/>
            <person name="Walter F."/>
            <person name="Albersmeier A."/>
            <person name="Kalinowski J."/>
            <person name="Ruckert C."/>
        </authorList>
    </citation>
    <scope>NUCLEOTIDE SEQUENCE</scope>
    <source>
        <strain evidence="2">JCM 4234</strain>
    </source>
</reference>